<protein>
    <submittedName>
        <fullName evidence="1">Uncharacterized protein</fullName>
    </submittedName>
</protein>
<dbReference type="Proteomes" id="UP001057452">
    <property type="component" value="Chromosome 12"/>
</dbReference>
<sequence length="207" mass="21952">FIVPNSCVICNDIMAYMFGFFFRRTPLIKKPSVDLPVPKIPSDPRTSTDSGTPTKAVVEKGRPITNGRQPDKERSAVVTVVSREGDLVLGSDGKMYRLQRGPPGRMGPPGQEGCTGDPGRPGFNGDKGKLGSEGRSGKRGESGPPGPPGFPTFYLWKNTAEELAAFQGPLGLEGQMGTSRTQRTPRACGPMGARGDPGFEGPLVSCT</sequence>
<keyword evidence="2" id="KW-1185">Reference proteome</keyword>
<dbReference type="EMBL" id="CM043796">
    <property type="protein sequence ID" value="KAI4816797.1"/>
    <property type="molecule type" value="Genomic_DNA"/>
</dbReference>
<evidence type="ECO:0000313" key="1">
    <source>
        <dbReference type="EMBL" id="KAI4816797.1"/>
    </source>
</evidence>
<organism evidence="1 2">
    <name type="scientific">Chaenocephalus aceratus</name>
    <name type="common">Blackfin icefish</name>
    <name type="synonym">Chaenichthys aceratus</name>
    <dbReference type="NCBI Taxonomy" id="36190"/>
    <lineage>
        <taxon>Eukaryota</taxon>
        <taxon>Metazoa</taxon>
        <taxon>Chordata</taxon>
        <taxon>Craniata</taxon>
        <taxon>Vertebrata</taxon>
        <taxon>Euteleostomi</taxon>
        <taxon>Actinopterygii</taxon>
        <taxon>Neopterygii</taxon>
        <taxon>Teleostei</taxon>
        <taxon>Neoteleostei</taxon>
        <taxon>Acanthomorphata</taxon>
        <taxon>Eupercaria</taxon>
        <taxon>Perciformes</taxon>
        <taxon>Notothenioidei</taxon>
        <taxon>Channichthyidae</taxon>
        <taxon>Chaenocephalus</taxon>
    </lineage>
</organism>
<proteinExistence type="predicted"/>
<gene>
    <name evidence="1" type="ORF">KUCAC02_009103</name>
</gene>
<accession>A0ACB9WTZ8</accession>
<evidence type="ECO:0000313" key="2">
    <source>
        <dbReference type="Proteomes" id="UP001057452"/>
    </source>
</evidence>
<feature type="non-terminal residue" evidence="1">
    <location>
        <position position="1"/>
    </location>
</feature>
<comment type="caution">
    <text evidence="1">The sequence shown here is derived from an EMBL/GenBank/DDBJ whole genome shotgun (WGS) entry which is preliminary data.</text>
</comment>
<reference evidence="1" key="1">
    <citation type="submission" date="2022-05" db="EMBL/GenBank/DDBJ databases">
        <title>Chromosome-level genome of Chaenocephalus aceratus.</title>
        <authorList>
            <person name="Park H."/>
        </authorList>
    </citation>
    <scope>NUCLEOTIDE SEQUENCE</scope>
    <source>
        <strain evidence="1">KU_202001</strain>
    </source>
</reference>
<name>A0ACB9WTZ8_CHAAC</name>